<feature type="transmembrane region" description="Helical" evidence="7">
    <location>
        <begin position="63"/>
        <end position="85"/>
    </location>
</feature>
<organism evidence="8 9">
    <name type="scientific">Chloroflexus aurantiacus (strain ATCC 29366 / DSM 635 / J-10-fl)</name>
    <dbReference type="NCBI Taxonomy" id="324602"/>
    <lineage>
        <taxon>Bacteria</taxon>
        <taxon>Bacillati</taxon>
        <taxon>Chloroflexota</taxon>
        <taxon>Chloroflexia</taxon>
        <taxon>Chloroflexales</taxon>
        <taxon>Chloroflexineae</taxon>
        <taxon>Chloroflexaceae</taxon>
        <taxon>Chloroflexus</taxon>
    </lineage>
</organism>
<evidence type="ECO:0000256" key="2">
    <source>
        <dbReference type="ARBA" id="ARBA00009773"/>
    </source>
</evidence>
<dbReference type="EMBL" id="CP000909">
    <property type="protein sequence ID" value="ABY35863.1"/>
    <property type="molecule type" value="Genomic_DNA"/>
</dbReference>
<dbReference type="HOGENOM" id="CLU_031275_8_1_0"/>
<feature type="transmembrane region" description="Helical" evidence="7">
    <location>
        <begin position="256"/>
        <end position="277"/>
    </location>
</feature>
<keyword evidence="5 7" id="KW-0472">Membrane</keyword>
<name>A9WJF9_CHLAA</name>
<evidence type="ECO:0000313" key="9">
    <source>
        <dbReference type="Proteomes" id="UP000002008"/>
    </source>
</evidence>
<evidence type="ECO:0000256" key="7">
    <source>
        <dbReference type="SAM" id="Phobius"/>
    </source>
</evidence>
<feature type="transmembrane region" description="Helical" evidence="7">
    <location>
        <begin position="324"/>
        <end position="346"/>
    </location>
</feature>
<evidence type="ECO:0000256" key="3">
    <source>
        <dbReference type="ARBA" id="ARBA00022692"/>
    </source>
</evidence>
<evidence type="ECO:0000256" key="4">
    <source>
        <dbReference type="ARBA" id="ARBA00022989"/>
    </source>
</evidence>
<feature type="transmembrane region" description="Helical" evidence="7">
    <location>
        <begin position="168"/>
        <end position="189"/>
    </location>
</feature>
<dbReference type="eggNOG" id="COG0628">
    <property type="taxonomic scope" value="Bacteria"/>
</dbReference>
<comment type="similarity">
    <text evidence="2">Belongs to the autoinducer-2 exporter (AI-2E) (TC 2.A.86) family.</text>
</comment>
<evidence type="ECO:0000256" key="6">
    <source>
        <dbReference type="SAM" id="MobiDB-lite"/>
    </source>
</evidence>
<dbReference type="STRING" id="324602.Caur_2657"/>
<feature type="transmembrane region" description="Helical" evidence="7">
    <location>
        <begin position="230"/>
        <end position="250"/>
    </location>
</feature>
<evidence type="ECO:0008006" key="10">
    <source>
        <dbReference type="Google" id="ProtNLM"/>
    </source>
</evidence>
<dbReference type="PATRIC" id="fig|324602.8.peg.2994"/>
<feature type="transmembrane region" description="Helical" evidence="7">
    <location>
        <begin position="284"/>
        <end position="304"/>
    </location>
</feature>
<proteinExistence type="inferred from homology"/>
<feature type="compositionally biased region" description="Low complexity" evidence="6">
    <location>
        <begin position="398"/>
        <end position="417"/>
    </location>
</feature>
<feature type="region of interest" description="Disordered" evidence="6">
    <location>
        <begin position="385"/>
        <end position="432"/>
    </location>
</feature>
<dbReference type="InterPro" id="IPR002549">
    <property type="entry name" value="AI-2E-like"/>
</dbReference>
<sequence length="432" mass="46352">MSILTPAFLRQAARWLLIGFSIYLIGWLLSAAGSAVTPFIFGGVLAYLFLPLVNFFNRWLPRWLAILTVYLLTFGAIVAAIAFVVPPLIAQITELIRALPDIATIQREANRLIDEYEQLLASLPPALQAEVQSAIASATAEGLSTLRANFVSYLQGVGQFLVNSVLSVVNTVTFLLGFFLVPFWLFYVLMDQRAGRAYLDRMIHPRLRADFWAMVTIIDHDLSGYLRGQLILGTSVGLAAWIGLTALNMAGMNIPYTVLLAVVAGVTELVPVIGPIIGAIPAILLGLADSPTTALAVTILYIAIQQLENHILVPRIIGESVGVHPAILMVVLVVCSQVFGLLGAILSAPLSAMARDLFLYLYGRLSDPPRPAGVLPERLRPFVTPIEVPQTPSPSPAQSPTSESSSARTAPLSDPSPTDAPSPPSAAGDQLS</sequence>
<evidence type="ECO:0000313" key="8">
    <source>
        <dbReference type="EMBL" id="ABY35863.1"/>
    </source>
</evidence>
<dbReference type="Proteomes" id="UP000002008">
    <property type="component" value="Chromosome"/>
</dbReference>
<evidence type="ECO:0000256" key="5">
    <source>
        <dbReference type="ARBA" id="ARBA00023136"/>
    </source>
</evidence>
<accession>A9WJF9</accession>
<dbReference type="PANTHER" id="PTHR21716">
    <property type="entry name" value="TRANSMEMBRANE PROTEIN"/>
    <property type="match status" value="1"/>
</dbReference>
<dbReference type="KEGG" id="cau:Caur_2657"/>
<dbReference type="AlphaFoldDB" id="A9WJF9"/>
<dbReference type="InParanoid" id="A9WJF9"/>
<gene>
    <name evidence="8" type="ordered locus">Caur_2657</name>
</gene>
<dbReference type="PANTHER" id="PTHR21716:SF62">
    <property type="entry name" value="TRANSPORT PROTEIN YDBI-RELATED"/>
    <property type="match status" value="1"/>
</dbReference>
<feature type="transmembrane region" description="Helical" evidence="7">
    <location>
        <begin position="35"/>
        <end position="56"/>
    </location>
</feature>
<keyword evidence="3 7" id="KW-0812">Transmembrane</keyword>
<comment type="subcellular location">
    <subcellularLocation>
        <location evidence="1">Membrane</location>
        <topology evidence="1">Multi-pass membrane protein</topology>
    </subcellularLocation>
</comment>
<protein>
    <recommendedName>
        <fullName evidence="10">Permease</fullName>
    </recommendedName>
</protein>
<evidence type="ECO:0000256" key="1">
    <source>
        <dbReference type="ARBA" id="ARBA00004141"/>
    </source>
</evidence>
<dbReference type="Pfam" id="PF01594">
    <property type="entry name" value="AI-2E_transport"/>
    <property type="match status" value="1"/>
</dbReference>
<dbReference type="EnsemblBacteria" id="ABY35863">
    <property type="protein sequence ID" value="ABY35863"/>
    <property type="gene ID" value="Caur_2657"/>
</dbReference>
<reference evidence="9" key="1">
    <citation type="journal article" date="2011" name="BMC Genomics">
        <title>Complete genome sequence of the filamentous anoxygenic phototrophic bacterium Chloroflexus aurantiacus.</title>
        <authorList>
            <person name="Tang K.H."/>
            <person name="Barry K."/>
            <person name="Chertkov O."/>
            <person name="Dalin E."/>
            <person name="Han C.S."/>
            <person name="Hauser L.J."/>
            <person name="Honchak B.M."/>
            <person name="Karbach L.E."/>
            <person name="Land M.L."/>
            <person name="Lapidus A."/>
            <person name="Larimer F.W."/>
            <person name="Mikhailova N."/>
            <person name="Pitluck S."/>
            <person name="Pierson B.K."/>
            <person name="Blankenship R.E."/>
        </authorList>
    </citation>
    <scope>NUCLEOTIDE SEQUENCE [LARGE SCALE GENOMIC DNA]</scope>
    <source>
        <strain evidence="9">ATCC 29366 / DSM 635 / J-10-fl</strain>
    </source>
</reference>
<keyword evidence="9" id="KW-1185">Reference proteome</keyword>
<dbReference type="RefSeq" id="WP_012258516.1">
    <property type="nucleotide sequence ID" value="NC_010175.1"/>
</dbReference>
<dbReference type="FunCoup" id="A9WJF9">
    <property type="interactions" value="440"/>
</dbReference>
<keyword evidence="4 7" id="KW-1133">Transmembrane helix</keyword>
<dbReference type="GO" id="GO:0055085">
    <property type="term" value="P:transmembrane transport"/>
    <property type="evidence" value="ECO:0000318"/>
    <property type="project" value="GO_Central"/>
</dbReference>
<dbReference type="GO" id="GO:0016020">
    <property type="term" value="C:membrane"/>
    <property type="evidence" value="ECO:0007669"/>
    <property type="project" value="UniProtKB-SubCell"/>
</dbReference>
<feature type="transmembrane region" description="Helical" evidence="7">
    <location>
        <begin position="12"/>
        <end position="29"/>
    </location>
</feature>